<evidence type="ECO:0000256" key="2">
    <source>
        <dbReference type="SAM" id="Phobius"/>
    </source>
</evidence>
<feature type="region of interest" description="Disordered" evidence="1">
    <location>
        <begin position="180"/>
        <end position="250"/>
    </location>
</feature>
<dbReference type="EMBL" id="JABFDB010000025">
    <property type="protein sequence ID" value="NYZ23270.1"/>
    <property type="molecule type" value="Genomic_DNA"/>
</dbReference>
<reference evidence="3 4" key="1">
    <citation type="submission" date="2020-05" db="EMBL/GenBank/DDBJ databases">
        <title>Azospirillum oleiclasticum sp. nov, a nitrogen-fixing and heavy crude oil-emulsifying bacterium isolated from the crude oil of Yumen Oilfield.</title>
        <authorList>
            <person name="Wu D."/>
            <person name="Cai M."/>
            <person name="Zhang X."/>
        </authorList>
    </citation>
    <scope>NUCLEOTIDE SEQUENCE [LARGE SCALE GENOMIC DNA]</scope>
    <source>
        <strain evidence="3 4">ROY-1-1-2</strain>
    </source>
</reference>
<keyword evidence="4" id="KW-1185">Reference proteome</keyword>
<keyword evidence="2" id="KW-1133">Transmembrane helix</keyword>
<feature type="compositionally biased region" description="Basic and acidic residues" evidence="1">
    <location>
        <begin position="212"/>
        <end position="235"/>
    </location>
</feature>
<evidence type="ECO:0000313" key="4">
    <source>
        <dbReference type="Proteomes" id="UP000584642"/>
    </source>
</evidence>
<name>A0ABX2TKV6_9PROT</name>
<gene>
    <name evidence="3" type="ORF">HND93_26490</name>
</gene>
<dbReference type="RefSeq" id="WP_180285038.1">
    <property type="nucleotide sequence ID" value="NZ_JABFDB010000025.1"/>
</dbReference>
<comment type="caution">
    <text evidence="3">The sequence shown here is derived from an EMBL/GenBank/DDBJ whole genome shotgun (WGS) entry which is preliminary data.</text>
</comment>
<sequence>MMDPAHTPDGLEPQRGGRRVTRVPLYVALGLVALMVGAIGYTYHDRLERQRAEAGREARALEPAEPPPLRGAPDAGVIPALRPPAPEALAREPPPPAVPAVVAAATAPDAEVAEALRRAWERHDAERARVEEEHRRALASALTAETTVPAGKGGGGFAALAGPQVGARATAVGLEALAGGSGGAGRSGGEGQGDAVDLSGPRDGPETPYLNETREPPRSVLAEGRRCHPRGDDRRRVQRPSRHAGGAGAS</sequence>
<evidence type="ECO:0000313" key="3">
    <source>
        <dbReference type="EMBL" id="NYZ23270.1"/>
    </source>
</evidence>
<keyword evidence="2" id="KW-0812">Transmembrane</keyword>
<protein>
    <submittedName>
        <fullName evidence="3">Uncharacterized protein</fullName>
    </submittedName>
</protein>
<proteinExistence type="predicted"/>
<organism evidence="3 4">
    <name type="scientific">Azospirillum oleiclasticum</name>
    <dbReference type="NCBI Taxonomy" id="2735135"/>
    <lineage>
        <taxon>Bacteria</taxon>
        <taxon>Pseudomonadati</taxon>
        <taxon>Pseudomonadota</taxon>
        <taxon>Alphaproteobacteria</taxon>
        <taxon>Rhodospirillales</taxon>
        <taxon>Azospirillaceae</taxon>
        <taxon>Azospirillum</taxon>
    </lineage>
</organism>
<keyword evidence="2" id="KW-0472">Membrane</keyword>
<dbReference type="Proteomes" id="UP000584642">
    <property type="component" value="Unassembled WGS sequence"/>
</dbReference>
<accession>A0ABX2TKV6</accession>
<evidence type="ECO:0000256" key="1">
    <source>
        <dbReference type="SAM" id="MobiDB-lite"/>
    </source>
</evidence>
<feature type="compositionally biased region" description="Gly residues" evidence="1">
    <location>
        <begin position="180"/>
        <end position="192"/>
    </location>
</feature>
<feature type="transmembrane region" description="Helical" evidence="2">
    <location>
        <begin position="23"/>
        <end position="43"/>
    </location>
</feature>
<feature type="region of interest" description="Disordered" evidence="1">
    <location>
        <begin position="54"/>
        <end position="74"/>
    </location>
</feature>